<gene>
    <name evidence="4" type="ORF">ACAOBT_LOCUS32133</name>
</gene>
<feature type="region of interest" description="Disordered" evidence="2">
    <location>
        <begin position="36"/>
        <end position="98"/>
    </location>
</feature>
<protein>
    <recommendedName>
        <fullName evidence="3">PiggyBac transposable element-derived protein domain-containing protein</fullName>
    </recommendedName>
</protein>
<dbReference type="Proteomes" id="UP001152888">
    <property type="component" value="Unassembled WGS sequence"/>
</dbReference>
<accession>A0A9P0Q595</accession>
<feature type="compositionally biased region" description="Polar residues" evidence="2">
    <location>
        <begin position="82"/>
        <end position="98"/>
    </location>
</feature>
<organism evidence="4 5">
    <name type="scientific">Acanthoscelides obtectus</name>
    <name type="common">Bean weevil</name>
    <name type="synonym">Bruchus obtectus</name>
    <dbReference type="NCBI Taxonomy" id="200917"/>
    <lineage>
        <taxon>Eukaryota</taxon>
        <taxon>Metazoa</taxon>
        <taxon>Ecdysozoa</taxon>
        <taxon>Arthropoda</taxon>
        <taxon>Hexapoda</taxon>
        <taxon>Insecta</taxon>
        <taxon>Pterygota</taxon>
        <taxon>Neoptera</taxon>
        <taxon>Endopterygota</taxon>
        <taxon>Coleoptera</taxon>
        <taxon>Polyphaga</taxon>
        <taxon>Cucujiformia</taxon>
        <taxon>Chrysomeloidea</taxon>
        <taxon>Chrysomelidae</taxon>
        <taxon>Bruchinae</taxon>
        <taxon>Bruchini</taxon>
        <taxon>Acanthoscelides</taxon>
    </lineage>
</organism>
<proteinExistence type="predicted"/>
<name>A0A9P0Q595_ACAOB</name>
<keyword evidence="1" id="KW-0233">DNA recombination</keyword>
<dbReference type="SUPFAM" id="SSF56349">
    <property type="entry name" value="DNA breaking-rejoining enzymes"/>
    <property type="match status" value="1"/>
</dbReference>
<feature type="compositionally biased region" description="Polar residues" evidence="2">
    <location>
        <begin position="56"/>
        <end position="67"/>
    </location>
</feature>
<dbReference type="GO" id="GO:0006310">
    <property type="term" value="P:DNA recombination"/>
    <property type="evidence" value="ECO:0007669"/>
    <property type="project" value="UniProtKB-KW"/>
</dbReference>
<dbReference type="OrthoDB" id="6769716at2759"/>
<dbReference type="EMBL" id="CAKOFQ010008063">
    <property type="protein sequence ID" value="CAH2011342.1"/>
    <property type="molecule type" value="Genomic_DNA"/>
</dbReference>
<dbReference type="Gene3D" id="1.10.443.10">
    <property type="entry name" value="Intergrase catalytic core"/>
    <property type="match status" value="1"/>
</dbReference>
<sequence>MTSKTKWTFQELQKATQEELLQIVADCEAISDAQAINSDLEGESDADDNLPLTKQFIPSQNLPPGQNDSDDSVKDPDYEYSGSDSGSEMTNACNSGMNECQGALDISTKDVENDEDEPEETGADGDDIEFIWTKIGSQPKTYKDFNYNQPQGVKDIVGLTNGTIDSPVQYFHAIFSDVVYDMIITESNRYAEQKGVGLNFQRDELQAFFGMLLIMGFHTLPSLRLYWSTDQNFHVSRISNVMSQKRFLHILRYLHLNDNEVMPQRGQENFDKLYKIRPLVDILNERFSTLYAPYRELSIDESMVGFKGRTTLKQYMPMKPVKRGFKVWVIACSRTGYNLGFKIYEGKEQTDSAGISLGERTVLTMSDKYNETNIVILIPDLTKTSKSKLSQPSMVFPYFSLNQKLCVASCIRKYLNATSTLRNPTCGSLFITHSKPHGAATKQPLSRWVKDILKQAGVDTTVFQAHSTRHASTSSALRNGVSIDTIRKSAGWSTHSDSFAKFYNRPLSESNNFAETVLSGK</sequence>
<dbReference type="GO" id="GO:0015074">
    <property type="term" value="P:DNA integration"/>
    <property type="evidence" value="ECO:0007669"/>
    <property type="project" value="InterPro"/>
</dbReference>
<feature type="domain" description="PiggyBac transposable element-derived protein" evidence="3">
    <location>
        <begin position="166"/>
        <end position="376"/>
    </location>
</feature>
<dbReference type="InterPro" id="IPR011010">
    <property type="entry name" value="DNA_brk_join_enz"/>
</dbReference>
<dbReference type="InterPro" id="IPR013762">
    <property type="entry name" value="Integrase-like_cat_sf"/>
</dbReference>
<dbReference type="InterPro" id="IPR029526">
    <property type="entry name" value="PGBD"/>
</dbReference>
<keyword evidence="5" id="KW-1185">Reference proteome</keyword>
<evidence type="ECO:0000259" key="3">
    <source>
        <dbReference type="Pfam" id="PF13843"/>
    </source>
</evidence>
<dbReference type="GO" id="GO:0003677">
    <property type="term" value="F:DNA binding"/>
    <property type="evidence" value="ECO:0007669"/>
    <property type="project" value="InterPro"/>
</dbReference>
<dbReference type="PANTHER" id="PTHR46599:SF3">
    <property type="entry name" value="PIGGYBAC TRANSPOSABLE ELEMENT-DERIVED PROTEIN 4"/>
    <property type="match status" value="1"/>
</dbReference>
<dbReference type="PANTHER" id="PTHR46599">
    <property type="entry name" value="PIGGYBAC TRANSPOSABLE ELEMENT-DERIVED PROTEIN 4"/>
    <property type="match status" value="1"/>
</dbReference>
<dbReference type="Pfam" id="PF13843">
    <property type="entry name" value="DDE_Tnp_1_7"/>
    <property type="match status" value="1"/>
</dbReference>
<evidence type="ECO:0000313" key="5">
    <source>
        <dbReference type="Proteomes" id="UP001152888"/>
    </source>
</evidence>
<evidence type="ECO:0000256" key="1">
    <source>
        <dbReference type="ARBA" id="ARBA00023172"/>
    </source>
</evidence>
<comment type="caution">
    <text evidence="4">The sequence shown here is derived from an EMBL/GenBank/DDBJ whole genome shotgun (WGS) entry which is preliminary data.</text>
</comment>
<dbReference type="AlphaFoldDB" id="A0A9P0Q595"/>
<evidence type="ECO:0000313" key="4">
    <source>
        <dbReference type="EMBL" id="CAH2011342.1"/>
    </source>
</evidence>
<evidence type="ECO:0000256" key="2">
    <source>
        <dbReference type="SAM" id="MobiDB-lite"/>
    </source>
</evidence>
<reference evidence="4" key="1">
    <citation type="submission" date="2022-03" db="EMBL/GenBank/DDBJ databases">
        <authorList>
            <person name="Sayadi A."/>
        </authorList>
    </citation>
    <scope>NUCLEOTIDE SEQUENCE</scope>
</reference>